<comment type="caution">
    <text evidence="3">The sequence shown here is derived from an EMBL/GenBank/DDBJ whole genome shotgun (WGS) entry which is preliminary data.</text>
</comment>
<dbReference type="PATRIC" id="fig|443610.3.peg.4361"/>
<dbReference type="Gene3D" id="3.30.70.1060">
    <property type="entry name" value="Dimeric alpha+beta barrel"/>
    <property type="match status" value="1"/>
</dbReference>
<dbReference type="Pfam" id="PF03795">
    <property type="entry name" value="YCII"/>
    <property type="match status" value="1"/>
</dbReference>
<dbReference type="PANTHER" id="PTHR33606">
    <property type="entry name" value="PROTEIN YCII"/>
    <property type="match status" value="1"/>
</dbReference>
<dbReference type="Proteomes" id="UP000033632">
    <property type="component" value="Unassembled WGS sequence"/>
</dbReference>
<proteinExistence type="inferred from homology"/>
<dbReference type="STRING" id="443610.VE25_08915"/>
<evidence type="ECO:0000256" key="1">
    <source>
        <dbReference type="ARBA" id="ARBA00007689"/>
    </source>
</evidence>
<gene>
    <name evidence="3" type="ORF">VE25_08915</name>
</gene>
<dbReference type="InterPro" id="IPR051807">
    <property type="entry name" value="Sec-metab_biosynth-assoc"/>
</dbReference>
<dbReference type="SUPFAM" id="SSF54909">
    <property type="entry name" value="Dimeric alpha+beta barrel"/>
    <property type="match status" value="1"/>
</dbReference>
<dbReference type="PANTHER" id="PTHR33606:SF3">
    <property type="entry name" value="PROTEIN YCII"/>
    <property type="match status" value="1"/>
</dbReference>
<dbReference type="EMBL" id="JZEX01000088">
    <property type="protein sequence ID" value="KKB12163.1"/>
    <property type="molecule type" value="Genomic_DNA"/>
</dbReference>
<comment type="similarity">
    <text evidence="1">Belongs to the YciI family.</text>
</comment>
<dbReference type="AlphaFoldDB" id="A0A0F5FTL6"/>
<keyword evidence="4" id="KW-1185">Reference proteome</keyword>
<reference evidence="3 4" key="1">
    <citation type="submission" date="2015-03" db="EMBL/GenBank/DDBJ databases">
        <authorList>
            <person name="Hassan Y.I."/>
            <person name="Lepp D."/>
            <person name="Li X.-Z."/>
            <person name="Zhou T."/>
        </authorList>
    </citation>
    <scope>NUCLEOTIDE SEQUENCE [LARGE SCALE GENOMIC DNA]</scope>
    <source>
        <strain evidence="3 4">BD-c194</strain>
    </source>
</reference>
<feature type="domain" description="YCII-related" evidence="2">
    <location>
        <begin position="1"/>
        <end position="86"/>
    </location>
</feature>
<dbReference type="InterPro" id="IPR011008">
    <property type="entry name" value="Dimeric_a/b-barrel"/>
</dbReference>
<evidence type="ECO:0000313" key="3">
    <source>
        <dbReference type="EMBL" id="KKB12163.1"/>
    </source>
</evidence>
<evidence type="ECO:0000313" key="4">
    <source>
        <dbReference type="Proteomes" id="UP000033632"/>
    </source>
</evidence>
<organism evidence="3 4">
    <name type="scientific">Devosia geojensis</name>
    <dbReference type="NCBI Taxonomy" id="443610"/>
    <lineage>
        <taxon>Bacteria</taxon>
        <taxon>Pseudomonadati</taxon>
        <taxon>Pseudomonadota</taxon>
        <taxon>Alphaproteobacteria</taxon>
        <taxon>Hyphomicrobiales</taxon>
        <taxon>Devosiaceae</taxon>
        <taxon>Devosia</taxon>
    </lineage>
</organism>
<protein>
    <recommendedName>
        <fullName evidence="2">YCII-related domain-containing protein</fullName>
    </recommendedName>
</protein>
<accession>A0A0F5FTL6</accession>
<sequence>MLFIVSGRDKPNGLDARLAHRDAHRAHYNALGVDLILAGPYLDGAGEPIGSMIIMRAENQAAAEAFASADPYWTERVFAELSVSRWDWFMKRPEGLNS</sequence>
<name>A0A0F5FTL6_9HYPH</name>
<dbReference type="RefSeq" id="WP_046108254.1">
    <property type="nucleotide sequence ID" value="NZ_JZEX01000088.1"/>
</dbReference>
<evidence type="ECO:0000259" key="2">
    <source>
        <dbReference type="Pfam" id="PF03795"/>
    </source>
</evidence>
<dbReference type="InterPro" id="IPR005545">
    <property type="entry name" value="YCII"/>
</dbReference>